<proteinExistence type="predicted"/>
<organism evidence="1 2">
    <name type="scientific">Aspergillus pseudoustus</name>
    <dbReference type="NCBI Taxonomy" id="1810923"/>
    <lineage>
        <taxon>Eukaryota</taxon>
        <taxon>Fungi</taxon>
        <taxon>Dikarya</taxon>
        <taxon>Ascomycota</taxon>
        <taxon>Pezizomycotina</taxon>
        <taxon>Eurotiomycetes</taxon>
        <taxon>Eurotiomycetidae</taxon>
        <taxon>Eurotiales</taxon>
        <taxon>Aspergillaceae</taxon>
        <taxon>Aspergillus</taxon>
        <taxon>Aspergillus subgen. Nidulantes</taxon>
    </lineage>
</organism>
<dbReference type="EMBL" id="JBFXLU010000602">
    <property type="protein sequence ID" value="KAL2823950.1"/>
    <property type="molecule type" value="Genomic_DNA"/>
</dbReference>
<accession>A0ABR4I897</accession>
<protein>
    <recommendedName>
        <fullName evidence="3">Isoprenoid synthase domain-containing protein</fullName>
    </recommendedName>
</protein>
<dbReference type="Proteomes" id="UP001610446">
    <property type="component" value="Unassembled WGS sequence"/>
</dbReference>
<evidence type="ECO:0000313" key="2">
    <source>
        <dbReference type="Proteomes" id="UP001610446"/>
    </source>
</evidence>
<reference evidence="1 2" key="1">
    <citation type="submission" date="2024-07" db="EMBL/GenBank/DDBJ databases">
        <title>Section-level genome sequencing and comparative genomics of Aspergillus sections Usti and Cavernicolus.</title>
        <authorList>
            <consortium name="Lawrence Berkeley National Laboratory"/>
            <person name="Nybo J.L."/>
            <person name="Vesth T.C."/>
            <person name="Theobald S."/>
            <person name="Frisvad J.C."/>
            <person name="Larsen T.O."/>
            <person name="Kjaerboelling I."/>
            <person name="Rothschild-Mancinelli K."/>
            <person name="Lyhne E.K."/>
            <person name="Kogle M.E."/>
            <person name="Barry K."/>
            <person name="Clum A."/>
            <person name="Na H."/>
            <person name="Ledsgaard L."/>
            <person name="Lin J."/>
            <person name="Lipzen A."/>
            <person name="Kuo A."/>
            <person name="Riley R."/>
            <person name="Mondo S."/>
            <person name="Labutti K."/>
            <person name="Haridas S."/>
            <person name="Pangalinan J."/>
            <person name="Salamov A.A."/>
            <person name="Simmons B.A."/>
            <person name="Magnuson J.K."/>
            <person name="Chen J."/>
            <person name="Drula E."/>
            <person name="Henrissat B."/>
            <person name="Wiebenga A."/>
            <person name="Lubbers R.J."/>
            <person name="Gomes A.C."/>
            <person name="Makela M.R."/>
            <person name="Stajich J."/>
            <person name="Grigoriev I.V."/>
            <person name="Mortensen U.H."/>
            <person name="De Vries R.P."/>
            <person name="Baker S.E."/>
            <person name="Andersen M.R."/>
        </authorList>
    </citation>
    <scope>NUCLEOTIDE SEQUENCE [LARGE SCALE GENOMIC DNA]</scope>
    <source>
        <strain evidence="1 2">CBS 123904</strain>
    </source>
</reference>
<evidence type="ECO:0008006" key="3">
    <source>
        <dbReference type="Google" id="ProtNLM"/>
    </source>
</evidence>
<keyword evidence="2" id="KW-1185">Reference proteome</keyword>
<name>A0ABR4I897_9EURO</name>
<comment type="caution">
    <text evidence="1">The sequence shown here is derived from an EMBL/GenBank/DDBJ whole genome shotgun (WGS) entry which is preliminary data.</text>
</comment>
<sequence length="371" mass="42120">MSHRTVVALPNGPLLPGCIPSGDDDRTLSLRTDVLEYKLQLLSMAETSSSPIPRSTVPVHVPFYPPTPPCPSPASDDSPIIYRNEPIRPPKESLELSAQLALECFHSLYSQYNVLPKTVIADYEKSLVKDKLNYEQVLILAFFTWNVNAAIPVLSLRGTIQPANSATMLSELEREQLSESFLPDMINVNCETFYDHYIATMGVALRENDFRWKVVTLMESLGDYFITFTIVSSALQPSFSVPSSLWFLARPALESFYDEFERNNDHDCLLEFTEILIPQLTNATLLALFLLTLDVNPSAFRRGYLYGKPIDLSQVERSLLAKSLWERELDKKLDRILARFSNLDLAKQKWKRLVELPELLLTLFKNWVGGP</sequence>
<gene>
    <name evidence="1" type="ORF">BJY01DRAFT_256559</name>
</gene>
<evidence type="ECO:0000313" key="1">
    <source>
        <dbReference type="EMBL" id="KAL2823950.1"/>
    </source>
</evidence>